<accession>A0A150QWQ3</accession>
<organism evidence="1 2">
    <name type="scientific">Sorangium cellulosum</name>
    <name type="common">Polyangium cellulosum</name>
    <dbReference type="NCBI Taxonomy" id="56"/>
    <lineage>
        <taxon>Bacteria</taxon>
        <taxon>Pseudomonadati</taxon>
        <taxon>Myxococcota</taxon>
        <taxon>Polyangia</taxon>
        <taxon>Polyangiales</taxon>
        <taxon>Polyangiaceae</taxon>
        <taxon>Sorangium</taxon>
    </lineage>
</organism>
<evidence type="ECO:0000313" key="2">
    <source>
        <dbReference type="Proteomes" id="UP000075260"/>
    </source>
</evidence>
<dbReference type="RefSeq" id="WP_061606641.1">
    <property type="nucleotide sequence ID" value="NZ_JEMA01000298.1"/>
</dbReference>
<proteinExistence type="predicted"/>
<dbReference type="AlphaFoldDB" id="A0A150QWQ3"/>
<dbReference type="Proteomes" id="UP000075260">
    <property type="component" value="Unassembled WGS sequence"/>
</dbReference>
<dbReference type="EMBL" id="JEMA01000298">
    <property type="protein sequence ID" value="KYF72008.1"/>
    <property type="molecule type" value="Genomic_DNA"/>
</dbReference>
<comment type="caution">
    <text evidence="1">The sequence shown here is derived from an EMBL/GenBank/DDBJ whole genome shotgun (WGS) entry which is preliminary data.</text>
</comment>
<protein>
    <submittedName>
        <fullName evidence="1">Uncharacterized protein</fullName>
    </submittedName>
</protein>
<sequence length="72" mass="7873">MTAEDEWKNPAITLNVSEPRGSWARDRRTAPAGEFIALARDHTQATIDTTLRAIPSGEPIRVKGSIRCLKGA</sequence>
<name>A0A150QWQ3_SORCE</name>
<gene>
    <name evidence="1" type="ORF">BE15_31055</name>
</gene>
<evidence type="ECO:0000313" key="1">
    <source>
        <dbReference type="EMBL" id="KYF72008.1"/>
    </source>
</evidence>
<reference evidence="1 2" key="1">
    <citation type="submission" date="2014-02" db="EMBL/GenBank/DDBJ databases">
        <title>The small core and large imbalanced accessory genome model reveals a collaborative survival strategy of Sorangium cellulosum strains in nature.</title>
        <authorList>
            <person name="Han K."/>
            <person name="Peng R."/>
            <person name="Blom J."/>
            <person name="Li Y.-Z."/>
        </authorList>
    </citation>
    <scope>NUCLEOTIDE SEQUENCE [LARGE SCALE GENOMIC DNA]</scope>
    <source>
        <strain evidence="1 2">So0008-312</strain>
    </source>
</reference>